<evidence type="ECO:0000256" key="2">
    <source>
        <dbReference type="ARBA" id="ARBA00009810"/>
    </source>
</evidence>
<feature type="signal peptide" evidence="12">
    <location>
        <begin position="1"/>
        <end position="21"/>
    </location>
</feature>
<feature type="domain" description="TonB-dependent receptor plug" evidence="14">
    <location>
        <begin position="149"/>
        <end position="247"/>
    </location>
</feature>
<evidence type="ECO:0000256" key="6">
    <source>
        <dbReference type="ARBA" id="ARBA00023077"/>
    </source>
</evidence>
<evidence type="ECO:0000256" key="10">
    <source>
        <dbReference type="RuleBase" id="RU003357"/>
    </source>
</evidence>
<dbReference type="InterPro" id="IPR039426">
    <property type="entry name" value="TonB-dep_rcpt-like"/>
</dbReference>
<evidence type="ECO:0000256" key="1">
    <source>
        <dbReference type="ARBA" id="ARBA00004571"/>
    </source>
</evidence>
<evidence type="ECO:0000256" key="7">
    <source>
        <dbReference type="ARBA" id="ARBA00023136"/>
    </source>
</evidence>
<accession>A0A159Z5P7</accession>
<evidence type="ECO:0000256" key="4">
    <source>
        <dbReference type="ARBA" id="ARBA00022452"/>
    </source>
</evidence>
<sequence>MAGKVRGRRPLGLLSSTIVIAAGISFPAPQAAVAQTASQTYQFDISAKPIRQALHDIVRASNLDVVFLETPSASAVGNPVHGTLTPQQAIAGLLNGTGLSYHFTGPNAVTIADSNASAQAEHSSADGSTRLDPIIVKIGNGASVYAPYQTGAPTAHIPAQTIERYRGANASDMFRGTPGVMSGDARNSGSAVDVNVRGMQGMGRVNVTIDGAMNSTTVYQGYQGISNRSFVDPDFVAGIDITKGSDAQSRGIAGTVSMRTLDASDIVKDGKSFGFRLKGDFGTNTSKPNAGDKAGYSIANPIGSTNDPTSGFGSAVPSQTGMDRPSLLTPTQGSRSFIAAFQKEEFDLLLGYAQRKRGNYHAGKHGSHADPVSTGPRPFCYSSGNCPSYLTYRDVVENRGLVNYRAGEEVLNTELETRSFLGKGTLRFGDGHSLQLGYMWTDTEAGDVLASRLATNETQAVQQAQTVGAQLKTFTLKHRWEPADSDLIKLSTNLWHTDLRFRNPRRAGTQWSQYQPGMFGLPADYRVGTNNVMWGGDISNTSAFDLPAGALSLTYGLSYLHEDTRPSPFSQLLEDWLVIRDGNRQEAAAFVKGQWETTDWLTVNAGLRYQHFSSKDRTGADTVGNFSPDDPRGQRLSGSGWSPSIGVTFEPLDGTQVYVNYSDAQRMPSLFETLTGYSTAFNPALKPERSRNWEVGTNFTHDSAFALGDKAMLKLGYFNWDVKNYLSREYTTLVHPEYGYSYETMRVYNIDRAKFEGIELSARYERGGFTADLAANYYLDVEFCKTAATCDSRSLYADYATNQIPPKYTVSLTASQKLLEDSLTLGGRVSRTGSRAIGHGEVTAQGASAFISQVEWKPYTLVDIFAEYEVNDYLTGSFRVENLTDQFYIDPLNIVTQPGPGRTVYASLTAEF</sequence>
<dbReference type="GO" id="GO:0009279">
    <property type="term" value="C:cell outer membrane"/>
    <property type="evidence" value="ECO:0007669"/>
    <property type="project" value="UniProtKB-SubCell"/>
</dbReference>
<feature type="chain" id="PRO_5007811721" evidence="12">
    <location>
        <begin position="22"/>
        <end position="912"/>
    </location>
</feature>
<dbReference type="AlphaFoldDB" id="A0A159Z5P7"/>
<dbReference type="EMBL" id="CP012661">
    <property type="protein sequence ID" value="AMY70602.1"/>
    <property type="molecule type" value="Genomic_DNA"/>
</dbReference>
<dbReference type="PATRIC" id="fig|1335048.3.peg.3500"/>
<keyword evidence="15" id="KW-0675">Receptor</keyword>
<dbReference type="PROSITE" id="PS52016">
    <property type="entry name" value="TONB_DEPENDENT_REC_3"/>
    <property type="match status" value="1"/>
</dbReference>
<evidence type="ECO:0000259" key="13">
    <source>
        <dbReference type="Pfam" id="PF00593"/>
    </source>
</evidence>
<evidence type="ECO:0000313" key="16">
    <source>
        <dbReference type="Proteomes" id="UP000076128"/>
    </source>
</evidence>
<dbReference type="Proteomes" id="UP000076128">
    <property type="component" value="Chromosome"/>
</dbReference>
<dbReference type="KEGG" id="daa:AKL17_3370"/>
<comment type="similarity">
    <text evidence="2 9 10">Belongs to the TonB-dependent receptor family.</text>
</comment>
<keyword evidence="12" id="KW-0732">Signal</keyword>
<dbReference type="STRING" id="1335048.AKL17_3370"/>
<keyword evidence="4 9" id="KW-1134">Transmembrane beta strand</keyword>
<keyword evidence="16" id="KW-1185">Reference proteome</keyword>
<feature type="region of interest" description="Disordered" evidence="11">
    <location>
        <begin position="307"/>
        <end position="329"/>
    </location>
</feature>
<reference evidence="15 16" key="1">
    <citation type="submission" date="2015-09" db="EMBL/GenBank/DDBJ databases">
        <title>Complete genome sequence of Defluviimonas alba cai42t isolated from an oilfield in Xinjiang.</title>
        <authorList>
            <person name="Geng S."/>
            <person name="Pan X."/>
            <person name="Wu X."/>
        </authorList>
    </citation>
    <scope>NUCLEOTIDE SEQUENCE [LARGE SCALE GENOMIC DNA]</scope>
    <source>
        <strain evidence="16">cai42</strain>
    </source>
</reference>
<dbReference type="InterPro" id="IPR037066">
    <property type="entry name" value="Plug_dom_sf"/>
</dbReference>
<dbReference type="Pfam" id="PF00593">
    <property type="entry name" value="TonB_dep_Rec_b-barrel"/>
    <property type="match status" value="1"/>
</dbReference>
<organism evidence="15 16">
    <name type="scientific">Frigidibacter mobilis</name>
    <dbReference type="NCBI Taxonomy" id="1335048"/>
    <lineage>
        <taxon>Bacteria</taxon>
        <taxon>Pseudomonadati</taxon>
        <taxon>Pseudomonadota</taxon>
        <taxon>Alphaproteobacteria</taxon>
        <taxon>Rhodobacterales</taxon>
        <taxon>Paracoccaceae</taxon>
        <taxon>Frigidibacter</taxon>
    </lineage>
</organism>
<feature type="compositionally biased region" description="Polar residues" evidence="11">
    <location>
        <begin position="307"/>
        <end position="321"/>
    </location>
</feature>
<keyword evidence="7 9" id="KW-0472">Membrane</keyword>
<dbReference type="SUPFAM" id="SSF56935">
    <property type="entry name" value="Porins"/>
    <property type="match status" value="1"/>
</dbReference>
<name>A0A159Z5P7_9RHOB</name>
<keyword evidence="3 9" id="KW-0813">Transport</keyword>
<evidence type="ECO:0000256" key="5">
    <source>
        <dbReference type="ARBA" id="ARBA00022692"/>
    </source>
</evidence>
<dbReference type="OrthoDB" id="9796221at2"/>
<feature type="region of interest" description="Disordered" evidence="11">
    <location>
        <begin position="616"/>
        <end position="639"/>
    </location>
</feature>
<dbReference type="GO" id="GO:0044718">
    <property type="term" value="P:siderophore transmembrane transport"/>
    <property type="evidence" value="ECO:0007669"/>
    <property type="project" value="TreeGrafter"/>
</dbReference>
<dbReference type="PANTHER" id="PTHR30069">
    <property type="entry name" value="TONB-DEPENDENT OUTER MEMBRANE RECEPTOR"/>
    <property type="match status" value="1"/>
</dbReference>
<keyword evidence="8 9" id="KW-0998">Cell outer membrane</keyword>
<dbReference type="Pfam" id="PF07715">
    <property type="entry name" value="Plug"/>
    <property type="match status" value="1"/>
</dbReference>
<evidence type="ECO:0000256" key="8">
    <source>
        <dbReference type="ARBA" id="ARBA00023237"/>
    </source>
</evidence>
<dbReference type="InterPro" id="IPR012910">
    <property type="entry name" value="Plug_dom"/>
</dbReference>
<evidence type="ECO:0000256" key="9">
    <source>
        <dbReference type="PROSITE-ProRule" id="PRU01360"/>
    </source>
</evidence>
<protein>
    <submittedName>
        <fullName evidence="15">Heme receptor</fullName>
    </submittedName>
</protein>
<dbReference type="PANTHER" id="PTHR30069:SF41">
    <property type="entry name" value="HEME_HEMOPEXIN UTILIZATION PROTEIN C"/>
    <property type="match status" value="1"/>
</dbReference>
<comment type="subcellular location">
    <subcellularLocation>
        <location evidence="1 9">Cell outer membrane</location>
        <topology evidence="1 9">Multi-pass membrane protein</topology>
    </subcellularLocation>
</comment>
<dbReference type="Gene3D" id="2.40.170.20">
    <property type="entry name" value="TonB-dependent receptor, beta-barrel domain"/>
    <property type="match status" value="1"/>
</dbReference>
<evidence type="ECO:0000256" key="3">
    <source>
        <dbReference type="ARBA" id="ARBA00022448"/>
    </source>
</evidence>
<proteinExistence type="inferred from homology"/>
<dbReference type="Gene3D" id="3.55.50.30">
    <property type="match status" value="1"/>
</dbReference>
<evidence type="ECO:0000256" key="12">
    <source>
        <dbReference type="SAM" id="SignalP"/>
    </source>
</evidence>
<evidence type="ECO:0000313" key="15">
    <source>
        <dbReference type="EMBL" id="AMY70602.1"/>
    </source>
</evidence>
<dbReference type="RefSeq" id="WP_066815238.1">
    <property type="nucleotide sequence ID" value="NZ_CP012661.1"/>
</dbReference>
<dbReference type="InterPro" id="IPR000531">
    <property type="entry name" value="Beta-barrel_TonB"/>
</dbReference>
<gene>
    <name evidence="15" type="ORF">AKL17_3370</name>
</gene>
<evidence type="ECO:0000256" key="11">
    <source>
        <dbReference type="SAM" id="MobiDB-lite"/>
    </source>
</evidence>
<keyword evidence="5 9" id="KW-0812">Transmembrane</keyword>
<keyword evidence="6 10" id="KW-0798">TonB box</keyword>
<dbReference type="CDD" id="cd01347">
    <property type="entry name" value="ligand_gated_channel"/>
    <property type="match status" value="1"/>
</dbReference>
<dbReference type="InterPro" id="IPR036942">
    <property type="entry name" value="Beta-barrel_TonB_sf"/>
</dbReference>
<feature type="domain" description="TonB-dependent receptor-like beta-barrel" evidence="13">
    <location>
        <begin position="430"/>
        <end position="883"/>
    </location>
</feature>
<evidence type="ECO:0000259" key="14">
    <source>
        <dbReference type="Pfam" id="PF07715"/>
    </source>
</evidence>
<dbReference type="GO" id="GO:0015344">
    <property type="term" value="F:siderophore uptake transmembrane transporter activity"/>
    <property type="evidence" value="ECO:0007669"/>
    <property type="project" value="TreeGrafter"/>
</dbReference>
<dbReference type="Gene3D" id="2.170.130.10">
    <property type="entry name" value="TonB-dependent receptor, plug domain"/>
    <property type="match status" value="1"/>
</dbReference>